<comment type="catalytic activity">
    <reaction evidence="1">
        <text>futalosine + H2O = dehypoxanthine futalosine + hypoxanthine</text>
        <dbReference type="Rhea" id="RHEA:25904"/>
        <dbReference type="ChEBI" id="CHEBI:15377"/>
        <dbReference type="ChEBI" id="CHEBI:17368"/>
        <dbReference type="ChEBI" id="CHEBI:58863"/>
        <dbReference type="ChEBI" id="CHEBI:58864"/>
        <dbReference type="EC" id="3.2.2.26"/>
    </reaction>
</comment>
<feature type="domain" description="Nucleoside phosphorylase" evidence="3">
    <location>
        <begin position="36"/>
        <end position="188"/>
    </location>
</feature>
<dbReference type="PANTHER" id="PTHR46832">
    <property type="entry name" value="5'-METHYLTHIOADENOSINE/S-ADENOSYLHOMOCYSTEINE NUCLEOSIDASE"/>
    <property type="match status" value="1"/>
</dbReference>
<dbReference type="GO" id="GO:0008782">
    <property type="term" value="F:adenosylhomocysteine nucleosidase activity"/>
    <property type="evidence" value="ECO:0007669"/>
    <property type="project" value="TreeGrafter"/>
</dbReference>
<evidence type="ECO:0000313" key="4">
    <source>
        <dbReference type="EMBL" id="PST84504.1"/>
    </source>
</evidence>
<dbReference type="UniPathway" id="UPA00079"/>
<dbReference type="OrthoDB" id="9788270at2"/>
<dbReference type="GO" id="GO:0005829">
    <property type="term" value="C:cytosol"/>
    <property type="evidence" value="ECO:0007669"/>
    <property type="project" value="TreeGrafter"/>
</dbReference>
<dbReference type="EC" id="3.2.2.26" evidence="1 2"/>
<comment type="caution">
    <text evidence="4">The sequence shown here is derived from an EMBL/GenBank/DDBJ whole genome shotgun (WGS) entry which is preliminary data.</text>
</comment>
<dbReference type="PANTHER" id="PTHR46832:SF2">
    <property type="entry name" value="FUTALOSINE HYDROLASE"/>
    <property type="match status" value="1"/>
</dbReference>
<proteinExistence type="inferred from homology"/>
<evidence type="ECO:0000256" key="1">
    <source>
        <dbReference type="HAMAP-Rule" id="MF_00991"/>
    </source>
</evidence>
<dbReference type="SUPFAM" id="SSF53167">
    <property type="entry name" value="Purine and uridine phosphorylases"/>
    <property type="match status" value="1"/>
</dbReference>
<protein>
    <recommendedName>
        <fullName evidence="1 2">Futalosine hydrolase</fullName>
        <shortName evidence="1">FL hydrolase</shortName>
        <ecNumber evidence="1 2">3.2.2.26</ecNumber>
    </recommendedName>
    <alternativeName>
        <fullName evidence="1">Futalosine nucleosidase</fullName>
    </alternativeName>
    <alternativeName>
        <fullName evidence="1">Menaquinone biosynthetic enzyme MqnB</fullName>
    </alternativeName>
</protein>
<sequence length="215" mass="23438">MKILVAAATSAELGPLIDRFSLGHDQPFQRHEHFDLLVTGVGMTATAFALGRFVLPEHTLLLNLGIAGSFDPDFPPGTLVRVCTDTFSELGAEDGEKFLPLDELGFGSASLQPENRRQYPLAEALPAAAGITVNTVHGNEKSIETLLSRYGSGLRLVESMEGAACFHAALQLDIDCLQVRAISNRVERRNRNAWQIGRAIGELNDWAISFLLQPR</sequence>
<keyword evidence="5" id="KW-1185">Reference proteome</keyword>
<dbReference type="GO" id="GO:0009116">
    <property type="term" value="P:nucleoside metabolic process"/>
    <property type="evidence" value="ECO:0007669"/>
    <property type="project" value="InterPro"/>
</dbReference>
<comment type="pathway">
    <text evidence="1">Quinol/quinone metabolism; menaquinone biosynthesis.</text>
</comment>
<evidence type="ECO:0000256" key="2">
    <source>
        <dbReference type="NCBIfam" id="TIGR03664"/>
    </source>
</evidence>
<keyword evidence="1 4" id="KW-0378">Hydrolase</keyword>
<evidence type="ECO:0000313" key="5">
    <source>
        <dbReference type="Proteomes" id="UP000240912"/>
    </source>
</evidence>
<comment type="similarity">
    <text evidence="1">Belongs to the PNP/UDP phosphorylase family. Futalosine hydrolase subfamily.</text>
</comment>
<comment type="function">
    <text evidence="1">Catalyzes the hydrolysis of futalosine (FL) to dehypoxanthine futalosine (DHFL) and hypoxanthine, a step in the biosynthesis of menaquinone (MK, vitamin K2).</text>
</comment>
<name>A0A2T3HPX6_9SPHI</name>
<evidence type="ECO:0000259" key="3">
    <source>
        <dbReference type="Pfam" id="PF01048"/>
    </source>
</evidence>
<keyword evidence="1" id="KW-0474">Menaquinone biosynthesis</keyword>
<organism evidence="4 5">
    <name type="scientific">Pedobacter yulinensis</name>
    <dbReference type="NCBI Taxonomy" id="2126353"/>
    <lineage>
        <taxon>Bacteria</taxon>
        <taxon>Pseudomonadati</taxon>
        <taxon>Bacteroidota</taxon>
        <taxon>Sphingobacteriia</taxon>
        <taxon>Sphingobacteriales</taxon>
        <taxon>Sphingobacteriaceae</taxon>
        <taxon>Pedobacter</taxon>
    </lineage>
</organism>
<accession>A0A2T3HPX6</accession>
<dbReference type="Pfam" id="PF01048">
    <property type="entry name" value="PNP_UDP_1"/>
    <property type="match status" value="1"/>
</dbReference>
<dbReference type="InterPro" id="IPR019963">
    <property type="entry name" value="FL_hydrolase_MqnB"/>
</dbReference>
<dbReference type="GO" id="GO:0019284">
    <property type="term" value="P:L-methionine salvage from S-adenosylmethionine"/>
    <property type="evidence" value="ECO:0007669"/>
    <property type="project" value="TreeGrafter"/>
</dbReference>
<dbReference type="NCBIfam" id="TIGR03664">
    <property type="entry name" value="fut_nucase"/>
    <property type="match status" value="1"/>
</dbReference>
<dbReference type="HAMAP" id="MF_00991">
    <property type="entry name" value="MqnB"/>
    <property type="match status" value="1"/>
</dbReference>
<dbReference type="Gene3D" id="3.40.50.1580">
    <property type="entry name" value="Nucleoside phosphorylase domain"/>
    <property type="match status" value="1"/>
</dbReference>
<dbReference type="EMBL" id="PYLS01000004">
    <property type="protein sequence ID" value="PST84504.1"/>
    <property type="molecule type" value="Genomic_DNA"/>
</dbReference>
<gene>
    <name evidence="1 4" type="primary">mqnB</name>
    <name evidence="4" type="ORF">C7T94_04435</name>
</gene>
<dbReference type="InterPro" id="IPR000845">
    <property type="entry name" value="Nucleoside_phosphorylase_d"/>
</dbReference>
<dbReference type="GO" id="GO:0008930">
    <property type="term" value="F:methylthioadenosine nucleosidase activity"/>
    <property type="evidence" value="ECO:0007669"/>
    <property type="project" value="TreeGrafter"/>
</dbReference>
<dbReference type="InterPro" id="IPR035994">
    <property type="entry name" value="Nucleoside_phosphorylase_sf"/>
</dbReference>
<dbReference type="Proteomes" id="UP000240912">
    <property type="component" value="Unassembled WGS sequence"/>
</dbReference>
<dbReference type="AlphaFoldDB" id="A0A2T3HPX6"/>
<dbReference type="GO" id="GO:0009234">
    <property type="term" value="P:menaquinone biosynthetic process"/>
    <property type="evidence" value="ECO:0007669"/>
    <property type="project" value="UniProtKB-UniRule"/>
</dbReference>
<reference evidence="4 5" key="1">
    <citation type="submission" date="2018-03" db="EMBL/GenBank/DDBJ databases">
        <authorList>
            <person name="Keele B.F."/>
        </authorList>
    </citation>
    <scope>NUCLEOTIDE SEQUENCE [LARGE SCALE GENOMIC DNA]</scope>
    <source>
        <strain evidence="4 5">YL28-9</strain>
    </source>
</reference>